<dbReference type="AlphaFoldDB" id="A0A0A5I4M8"/>
<keyword evidence="4" id="KW-1185">Reference proteome</keyword>
<feature type="domain" description="Microcystin LR degradation protein MlrC C-terminal" evidence="1">
    <location>
        <begin position="299"/>
        <end position="475"/>
    </location>
</feature>
<dbReference type="OrthoDB" id="9815420at2"/>
<evidence type="ECO:0000313" key="4">
    <source>
        <dbReference type="Proteomes" id="UP000030403"/>
    </source>
</evidence>
<reference evidence="3 4" key="1">
    <citation type="submission" date="2013-08" db="EMBL/GenBank/DDBJ databases">
        <authorList>
            <person name="Huang J."/>
            <person name="Wang G."/>
        </authorList>
    </citation>
    <scope>NUCLEOTIDE SEQUENCE [LARGE SCALE GENOMIC DNA]</scope>
    <source>
        <strain evidence="3 4">BH030004</strain>
    </source>
</reference>
<dbReference type="InterPro" id="IPR010799">
    <property type="entry name" value="MlrC_C"/>
</dbReference>
<dbReference type="Proteomes" id="UP000030403">
    <property type="component" value="Unassembled WGS sequence"/>
</dbReference>
<gene>
    <name evidence="3" type="ORF">N783_18355</name>
</gene>
<dbReference type="Pfam" id="PF07171">
    <property type="entry name" value="MlrC_C"/>
    <property type="match status" value="1"/>
</dbReference>
<dbReference type="STRING" id="1385511.GCA_000425225_01116"/>
<comment type="caution">
    <text evidence="3">The sequence shown here is derived from an EMBL/GenBank/DDBJ whole genome shotgun (WGS) entry which is preliminary data.</text>
</comment>
<sequence length="487" mass="54075">MNIVIGQVAHETNTFSSIKTTTQLFQDWEWDEGSEIIDRHTGVEDYLGGMIKRALELGINTKPSFSAYTNPSGIITRDTYEGIKNKLIDSITEMDDYDGICLMLHGAGVAEQTEDIEGDLLQSLREEVGYEVPVVVVLDLHANISELMVHEADLIIGDNYYPHTDSFERGKEAIDLCVKMTKGEIQPTMAFERRPLMIPTSTTNVSPASDINEWCWSWEAHDNVLDCTFYHGFPYSDTSNTGVSVLTITDQNESFANDIAKQVADRVWNVKDKFDANHFSPREGIEHALKSFTSPVILNETSDNPGAGTPGDGTHLLKEMINMNLENACFGAIFDPEVAEEAHEHGPGQCISVELGAKTDQLHGTPIIGEFYVKNISDGRFKQTSPMWKGIQVDVGKSARLQLNGVDIIVCSVNNQIMDEQLFLLHGIVPSNYNIVALKSSQHFRAAFDSIASKIITVDSMGLSTFDLSVFEYKNILRPIAPLDKED</sequence>
<name>A0A0A5I4M8_9BACI</name>
<organism evidence="3 4">
    <name type="scientific">Pontibacillus marinus BH030004 = DSM 16465</name>
    <dbReference type="NCBI Taxonomy" id="1385511"/>
    <lineage>
        <taxon>Bacteria</taxon>
        <taxon>Bacillati</taxon>
        <taxon>Bacillota</taxon>
        <taxon>Bacilli</taxon>
        <taxon>Bacillales</taxon>
        <taxon>Bacillaceae</taxon>
        <taxon>Pontibacillus</taxon>
    </lineage>
</organism>
<dbReference type="PIRSF" id="PIRSF012702">
    <property type="entry name" value="UCP012702"/>
    <property type="match status" value="1"/>
</dbReference>
<protein>
    <submittedName>
        <fullName evidence="3">Microcystin LR degradation protein MlrC</fullName>
    </submittedName>
</protein>
<dbReference type="eggNOG" id="COG5476">
    <property type="taxonomic scope" value="Bacteria"/>
</dbReference>
<dbReference type="Pfam" id="PF07364">
    <property type="entry name" value="DUF1485"/>
    <property type="match status" value="1"/>
</dbReference>
<proteinExistence type="predicted"/>
<dbReference type="InterPro" id="IPR009197">
    <property type="entry name" value="MlrC"/>
</dbReference>
<evidence type="ECO:0000259" key="1">
    <source>
        <dbReference type="Pfam" id="PF07171"/>
    </source>
</evidence>
<evidence type="ECO:0000313" key="3">
    <source>
        <dbReference type="EMBL" id="KGX90782.1"/>
    </source>
</evidence>
<dbReference type="EMBL" id="AVPF01000005">
    <property type="protein sequence ID" value="KGX90782.1"/>
    <property type="molecule type" value="Genomic_DNA"/>
</dbReference>
<dbReference type="RefSeq" id="WP_027445486.1">
    <property type="nucleotide sequence ID" value="NZ_AULJ01000012.1"/>
</dbReference>
<dbReference type="InterPro" id="IPR015995">
    <property type="entry name" value="MlrC_N"/>
</dbReference>
<accession>A0A0A5I4M8</accession>
<feature type="domain" description="Microcystin LR degradation protein MlrC N-terminal" evidence="2">
    <location>
        <begin position="3"/>
        <end position="288"/>
    </location>
</feature>
<evidence type="ECO:0000259" key="2">
    <source>
        <dbReference type="Pfam" id="PF07364"/>
    </source>
</evidence>